<dbReference type="CDD" id="cd00154">
    <property type="entry name" value="Rab"/>
    <property type="match status" value="1"/>
</dbReference>
<evidence type="ECO:0000256" key="2">
    <source>
        <dbReference type="ARBA" id="ARBA00022741"/>
    </source>
</evidence>
<dbReference type="PROSITE" id="PS51419">
    <property type="entry name" value="RAB"/>
    <property type="match status" value="1"/>
</dbReference>
<dbReference type="Gene3D" id="3.40.50.300">
    <property type="entry name" value="P-loop containing nucleotide triphosphate hydrolases"/>
    <property type="match status" value="1"/>
</dbReference>
<evidence type="ECO:0000256" key="4">
    <source>
        <dbReference type="ARBA" id="ARBA00037868"/>
    </source>
</evidence>
<comment type="similarity">
    <text evidence="1">Belongs to the small GTPase superfamily. Rab family.</text>
</comment>
<comment type="caution">
    <text evidence="5">The sequence shown here is derived from an EMBL/GenBank/DDBJ whole genome shotgun (WGS) entry which is preliminary data.</text>
</comment>
<keyword evidence="6" id="KW-1185">Reference proteome</keyword>
<dbReference type="SMART" id="SM00175">
    <property type="entry name" value="RAB"/>
    <property type="match status" value="1"/>
</dbReference>
<evidence type="ECO:0000313" key="6">
    <source>
        <dbReference type="Proteomes" id="UP000815325"/>
    </source>
</evidence>
<dbReference type="SUPFAM" id="SSF52540">
    <property type="entry name" value="P-loop containing nucleoside triphosphate hydrolases"/>
    <property type="match status" value="1"/>
</dbReference>
<sequence>MDGQQQLDGRVDQFDGRVDKASVERLAKVIFAGGAGVGKTCLLSRLFSDKFDANKPPTIGCDFQFKRYQVDDKSIGVTLWDTAGSERFSAMTSSYFRGAHGIILA</sequence>
<dbReference type="PRINTS" id="PR00449">
    <property type="entry name" value="RASTRNSFRMNG"/>
</dbReference>
<dbReference type="InterPro" id="IPR001806">
    <property type="entry name" value="Small_GTPase"/>
</dbReference>
<comment type="subcellular location">
    <subcellularLocation>
        <location evidence="4">Endomembrane system</location>
        <topology evidence="4">Lipid-anchor</topology>
    </subcellularLocation>
</comment>
<evidence type="ECO:0000256" key="1">
    <source>
        <dbReference type="ARBA" id="ARBA00006270"/>
    </source>
</evidence>
<dbReference type="InterPro" id="IPR050227">
    <property type="entry name" value="Rab"/>
</dbReference>
<protein>
    <submittedName>
        <fullName evidence="5">Uncharacterized protein</fullName>
    </submittedName>
</protein>
<dbReference type="Pfam" id="PF00071">
    <property type="entry name" value="Ras"/>
    <property type="match status" value="1"/>
</dbReference>
<dbReference type="InterPro" id="IPR027417">
    <property type="entry name" value="P-loop_NTPase"/>
</dbReference>
<reference evidence="5" key="1">
    <citation type="submission" date="2017-08" db="EMBL/GenBank/DDBJ databases">
        <authorList>
            <person name="Polle J.E."/>
            <person name="Barry K."/>
            <person name="Cushman J."/>
            <person name="Schmutz J."/>
            <person name="Tran D."/>
            <person name="Hathwaick L.T."/>
            <person name="Yim W.C."/>
            <person name="Jenkins J."/>
            <person name="Mckie-Krisberg Z.M."/>
            <person name="Prochnik S."/>
            <person name="Lindquist E."/>
            <person name="Dockter R.B."/>
            <person name="Adam C."/>
            <person name="Molina H."/>
            <person name="Bunkerborg J."/>
            <person name="Jin E."/>
            <person name="Buchheim M."/>
            <person name="Magnuson J."/>
        </authorList>
    </citation>
    <scope>NUCLEOTIDE SEQUENCE</scope>
    <source>
        <strain evidence="5">CCAP 19/18</strain>
    </source>
</reference>
<dbReference type="Proteomes" id="UP000815325">
    <property type="component" value="Unassembled WGS sequence"/>
</dbReference>
<evidence type="ECO:0000313" key="5">
    <source>
        <dbReference type="EMBL" id="KAF5836922.1"/>
    </source>
</evidence>
<dbReference type="EMBL" id="MU069637">
    <property type="protein sequence ID" value="KAF5836922.1"/>
    <property type="molecule type" value="Genomic_DNA"/>
</dbReference>
<keyword evidence="3" id="KW-0342">GTP-binding</keyword>
<accession>A0ABQ7GQN8</accession>
<keyword evidence="2" id="KW-0547">Nucleotide-binding</keyword>
<proteinExistence type="inferred from homology"/>
<dbReference type="NCBIfam" id="TIGR00231">
    <property type="entry name" value="small_GTP"/>
    <property type="match status" value="1"/>
</dbReference>
<gene>
    <name evidence="5" type="ORF">DUNSADRAFT_5253</name>
</gene>
<name>A0ABQ7GQN8_DUNSA</name>
<evidence type="ECO:0000256" key="3">
    <source>
        <dbReference type="ARBA" id="ARBA00023134"/>
    </source>
</evidence>
<dbReference type="PANTHER" id="PTHR47977">
    <property type="entry name" value="RAS-RELATED PROTEIN RAB"/>
    <property type="match status" value="1"/>
</dbReference>
<organism evidence="5 6">
    <name type="scientific">Dunaliella salina</name>
    <name type="common">Green alga</name>
    <name type="synonym">Protococcus salinus</name>
    <dbReference type="NCBI Taxonomy" id="3046"/>
    <lineage>
        <taxon>Eukaryota</taxon>
        <taxon>Viridiplantae</taxon>
        <taxon>Chlorophyta</taxon>
        <taxon>core chlorophytes</taxon>
        <taxon>Chlorophyceae</taxon>
        <taxon>CS clade</taxon>
        <taxon>Chlamydomonadales</taxon>
        <taxon>Dunaliellaceae</taxon>
        <taxon>Dunaliella</taxon>
    </lineage>
</organism>
<dbReference type="InterPro" id="IPR005225">
    <property type="entry name" value="Small_GTP-bd"/>
</dbReference>